<dbReference type="Pfam" id="PF00535">
    <property type="entry name" value="Glycos_transf_2"/>
    <property type="match status" value="1"/>
</dbReference>
<sequence length="261" mass="29150">MKRIESVAVVLPAFNEEKDLPALLARIQETLTAQSFRYQVIVVDDGSKDRTAEIAGEAAGKMPLTLIQHEVNKGLGMGIQTGLSAAMKVADVVVVMDSDNTHDPIYVMDMVRRLETEDLQLVIASRYQPGSVIVGLSAFRKMLSLGCFLLMKTIVPFRNVRDYSTGFRAYDSALLKRMAQVYGEDKLVEESGFVCMLEVLLKLRSIGTKAGEIPYTLRYDLKEGVSKLRIWKTLKRYLAVVNRYRATRPEAANIVAQQVKA</sequence>
<keyword evidence="2" id="KW-0328">Glycosyltransferase</keyword>
<dbReference type="Gene3D" id="3.90.550.10">
    <property type="entry name" value="Spore Coat Polysaccharide Biosynthesis Protein SpsA, Chain A"/>
    <property type="match status" value="1"/>
</dbReference>
<dbReference type="EMBL" id="JACHIF010000008">
    <property type="protein sequence ID" value="MBB5039335.1"/>
    <property type="molecule type" value="Genomic_DNA"/>
</dbReference>
<evidence type="ECO:0000259" key="1">
    <source>
        <dbReference type="Pfam" id="PF00535"/>
    </source>
</evidence>
<dbReference type="InterPro" id="IPR001173">
    <property type="entry name" value="Glyco_trans_2-like"/>
</dbReference>
<dbReference type="PANTHER" id="PTHR48090">
    <property type="entry name" value="UNDECAPRENYL-PHOSPHATE 4-DEOXY-4-FORMAMIDO-L-ARABINOSE TRANSFERASE-RELATED"/>
    <property type="match status" value="1"/>
</dbReference>
<dbReference type="PANTHER" id="PTHR48090:SF7">
    <property type="entry name" value="RFBJ PROTEIN"/>
    <property type="match status" value="1"/>
</dbReference>
<keyword evidence="3" id="KW-1185">Reference proteome</keyword>
<comment type="caution">
    <text evidence="2">The sequence shown here is derived from an EMBL/GenBank/DDBJ whole genome shotgun (WGS) entry which is preliminary data.</text>
</comment>
<feature type="domain" description="Glycosyltransferase 2-like" evidence="1">
    <location>
        <begin position="9"/>
        <end position="176"/>
    </location>
</feature>
<keyword evidence="2" id="KW-0808">Transferase</keyword>
<accession>A0A7W8DRJ0</accession>
<dbReference type="InterPro" id="IPR050256">
    <property type="entry name" value="Glycosyltransferase_2"/>
</dbReference>
<reference evidence="2 3" key="1">
    <citation type="submission" date="2020-08" db="EMBL/GenBank/DDBJ databases">
        <title>Genomic Encyclopedia of Type Strains, Phase IV (KMG-IV): sequencing the most valuable type-strain genomes for metagenomic binning, comparative biology and taxonomic classification.</title>
        <authorList>
            <person name="Goeker M."/>
        </authorList>
    </citation>
    <scope>NUCLEOTIDE SEQUENCE [LARGE SCALE GENOMIC DNA]</scope>
    <source>
        <strain evidence="2 3">DSM 12251</strain>
    </source>
</reference>
<proteinExistence type="predicted"/>
<name>A0A7W8DRJ0_9BACT</name>
<dbReference type="GO" id="GO:0004582">
    <property type="term" value="F:dolichyl-phosphate beta-D-mannosyltransferase activity"/>
    <property type="evidence" value="ECO:0007669"/>
    <property type="project" value="UniProtKB-EC"/>
</dbReference>
<dbReference type="Proteomes" id="UP000534294">
    <property type="component" value="Unassembled WGS sequence"/>
</dbReference>
<gene>
    <name evidence="2" type="ORF">HNQ64_003607</name>
</gene>
<evidence type="ECO:0000313" key="2">
    <source>
        <dbReference type="EMBL" id="MBB5039335.1"/>
    </source>
</evidence>
<dbReference type="RefSeq" id="WP_184211014.1">
    <property type="nucleotide sequence ID" value="NZ_JACHIF010000008.1"/>
</dbReference>
<dbReference type="CDD" id="cd04179">
    <property type="entry name" value="DPM_DPG-synthase_like"/>
    <property type="match status" value="1"/>
</dbReference>
<organism evidence="2 3">
    <name type="scientific">Prosthecobacter dejongeii</name>
    <dbReference type="NCBI Taxonomy" id="48465"/>
    <lineage>
        <taxon>Bacteria</taxon>
        <taxon>Pseudomonadati</taxon>
        <taxon>Verrucomicrobiota</taxon>
        <taxon>Verrucomicrobiia</taxon>
        <taxon>Verrucomicrobiales</taxon>
        <taxon>Verrucomicrobiaceae</taxon>
        <taxon>Prosthecobacter</taxon>
    </lineage>
</organism>
<evidence type="ECO:0000313" key="3">
    <source>
        <dbReference type="Proteomes" id="UP000534294"/>
    </source>
</evidence>
<dbReference type="AlphaFoldDB" id="A0A7W8DRJ0"/>
<dbReference type="InterPro" id="IPR029044">
    <property type="entry name" value="Nucleotide-diphossugar_trans"/>
</dbReference>
<dbReference type="EC" id="2.4.1.83" evidence="2"/>
<protein>
    <submittedName>
        <fullName evidence="2">Dolichol-phosphate mannosyltransferase</fullName>
        <ecNumber evidence="2">2.4.1.83</ecNumber>
    </submittedName>
</protein>
<dbReference type="SUPFAM" id="SSF53448">
    <property type="entry name" value="Nucleotide-diphospho-sugar transferases"/>
    <property type="match status" value="1"/>
</dbReference>